<keyword evidence="3" id="KW-1185">Reference proteome</keyword>
<proteinExistence type="predicted"/>
<dbReference type="AlphaFoldDB" id="A0AAD3HCI5"/>
<reference evidence="2 3" key="1">
    <citation type="journal article" date="2021" name="Sci. Rep.">
        <title>The genome of the diatom Chaetoceros tenuissimus carries an ancient integrated fragment of an extant virus.</title>
        <authorList>
            <person name="Hongo Y."/>
            <person name="Kimura K."/>
            <person name="Takaki Y."/>
            <person name="Yoshida Y."/>
            <person name="Baba S."/>
            <person name="Kobayashi G."/>
            <person name="Nagasaki K."/>
            <person name="Hano T."/>
            <person name="Tomaru Y."/>
        </authorList>
    </citation>
    <scope>NUCLEOTIDE SEQUENCE [LARGE SCALE GENOMIC DNA]</scope>
    <source>
        <strain evidence="2 3">NIES-3715</strain>
    </source>
</reference>
<feature type="transmembrane region" description="Helical" evidence="1">
    <location>
        <begin position="359"/>
        <end position="381"/>
    </location>
</feature>
<organism evidence="2 3">
    <name type="scientific">Chaetoceros tenuissimus</name>
    <dbReference type="NCBI Taxonomy" id="426638"/>
    <lineage>
        <taxon>Eukaryota</taxon>
        <taxon>Sar</taxon>
        <taxon>Stramenopiles</taxon>
        <taxon>Ochrophyta</taxon>
        <taxon>Bacillariophyta</taxon>
        <taxon>Coscinodiscophyceae</taxon>
        <taxon>Chaetocerotophycidae</taxon>
        <taxon>Chaetocerotales</taxon>
        <taxon>Chaetocerotaceae</taxon>
        <taxon>Chaetoceros</taxon>
    </lineage>
</organism>
<accession>A0AAD3HCI5</accession>
<evidence type="ECO:0000313" key="2">
    <source>
        <dbReference type="EMBL" id="GFH58802.1"/>
    </source>
</evidence>
<feature type="transmembrane region" description="Helical" evidence="1">
    <location>
        <begin position="296"/>
        <end position="317"/>
    </location>
</feature>
<keyword evidence="1" id="KW-1133">Transmembrane helix</keyword>
<feature type="transmembrane region" description="Helical" evidence="1">
    <location>
        <begin position="209"/>
        <end position="228"/>
    </location>
</feature>
<sequence length="432" mass="49425">MPKVHFSEESTQLLNEDRRKKFISAQSAQWKREQSNKQLGDSLVSYGDDESIVSFPGGDKAPQGISFDSERSLQHQDRNIPNLDRLVPVSEEAQSNESKTNFASIVQLRLTVARFGSLFKKKLTGEDHGSFHEKRKLRVSRFVRISVIDGNVDDEEEEDNDVLEKIKNYPPFLQNLIRELNLMTAESAALFLWRDPENRIQDPNTYLQASGEVIAMTLVICWILSYIFNPDVFEHNPLKERLGYNDLCVGWDTMPANIVGVAGTTIGCYLSLRFVSLNHTRTELLQDSISDRTKRYVQFTSKIFGFSAAMMPIIFVIKPTDSVYGHSLPFMLFIASSAAVLLGRFLVFQHELSQVKAVYITLYCIVSFLFPIILIAEYIYFSVNGMKSPWPGTITMIVDYSWFLLMTVMPFMLPKDIVLIRKHELGYRPKEI</sequence>
<protein>
    <submittedName>
        <fullName evidence="2">Uncharacterized protein</fullName>
    </submittedName>
</protein>
<evidence type="ECO:0000313" key="3">
    <source>
        <dbReference type="Proteomes" id="UP001054902"/>
    </source>
</evidence>
<dbReference type="SUPFAM" id="SSF103473">
    <property type="entry name" value="MFS general substrate transporter"/>
    <property type="match status" value="1"/>
</dbReference>
<feature type="transmembrane region" description="Helical" evidence="1">
    <location>
        <begin position="323"/>
        <end position="347"/>
    </location>
</feature>
<comment type="caution">
    <text evidence="2">The sequence shown here is derived from an EMBL/GenBank/DDBJ whole genome shotgun (WGS) entry which is preliminary data.</text>
</comment>
<gene>
    <name evidence="2" type="ORF">CTEN210_15278</name>
</gene>
<keyword evidence="1" id="KW-0472">Membrane</keyword>
<feature type="transmembrane region" description="Helical" evidence="1">
    <location>
        <begin position="254"/>
        <end position="275"/>
    </location>
</feature>
<dbReference type="Proteomes" id="UP001054902">
    <property type="component" value="Unassembled WGS sequence"/>
</dbReference>
<name>A0AAD3HCI5_9STRA</name>
<keyword evidence="1" id="KW-0812">Transmembrane</keyword>
<feature type="transmembrane region" description="Helical" evidence="1">
    <location>
        <begin position="393"/>
        <end position="413"/>
    </location>
</feature>
<evidence type="ECO:0000256" key="1">
    <source>
        <dbReference type="SAM" id="Phobius"/>
    </source>
</evidence>
<dbReference type="EMBL" id="BLLK01000062">
    <property type="protein sequence ID" value="GFH58802.1"/>
    <property type="molecule type" value="Genomic_DNA"/>
</dbReference>
<dbReference type="InterPro" id="IPR036259">
    <property type="entry name" value="MFS_trans_sf"/>
</dbReference>